<reference evidence="6" key="2">
    <citation type="submission" date="2025-04" db="UniProtKB">
        <authorList>
            <consortium name="RefSeq"/>
        </authorList>
    </citation>
    <scope>IDENTIFICATION</scope>
    <source>
        <strain evidence="6">Aabys</strain>
    </source>
</reference>
<feature type="region of interest" description="Disordered" evidence="2">
    <location>
        <begin position="328"/>
        <end position="364"/>
    </location>
</feature>
<dbReference type="VEuPathDB" id="VectorBase:MDOA015209"/>
<feature type="compositionally biased region" description="Polar residues" evidence="2">
    <location>
        <begin position="338"/>
        <end position="358"/>
    </location>
</feature>
<evidence type="ECO:0000313" key="6">
    <source>
        <dbReference type="RefSeq" id="XP_005176108.1"/>
    </source>
</evidence>
<dbReference type="KEGG" id="mde:101893294"/>
<evidence type="ECO:0000313" key="4">
    <source>
        <dbReference type="EnsemblMetazoa" id="MDOA015209-PA"/>
    </source>
</evidence>
<comment type="subcellular location">
    <subcellularLocation>
        <location evidence="1">Nucleus</location>
    </subcellularLocation>
</comment>
<feature type="region of interest" description="Disordered" evidence="2">
    <location>
        <begin position="1145"/>
        <end position="1231"/>
    </location>
</feature>
<dbReference type="GO" id="GO:0005634">
    <property type="term" value="C:nucleus"/>
    <property type="evidence" value="ECO:0007669"/>
    <property type="project" value="UniProtKB-SubCell"/>
</dbReference>
<organism evidence="4">
    <name type="scientific">Musca domestica</name>
    <name type="common">House fly</name>
    <dbReference type="NCBI Taxonomy" id="7370"/>
    <lineage>
        <taxon>Eukaryota</taxon>
        <taxon>Metazoa</taxon>
        <taxon>Ecdysozoa</taxon>
        <taxon>Arthropoda</taxon>
        <taxon>Hexapoda</taxon>
        <taxon>Insecta</taxon>
        <taxon>Pterygota</taxon>
        <taxon>Neoptera</taxon>
        <taxon>Endopterygota</taxon>
        <taxon>Diptera</taxon>
        <taxon>Brachycera</taxon>
        <taxon>Muscomorpha</taxon>
        <taxon>Muscoidea</taxon>
        <taxon>Muscidae</taxon>
        <taxon>Musca</taxon>
    </lineage>
</organism>
<dbReference type="InterPro" id="IPR013087">
    <property type="entry name" value="Znf_C2H2_type"/>
</dbReference>
<feature type="domain" description="BESS" evidence="3">
    <location>
        <begin position="1071"/>
        <end position="1110"/>
    </location>
</feature>
<feature type="region of interest" description="Disordered" evidence="2">
    <location>
        <begin position="988"/>
        <end position="1007"/>
    </location>
</feature>
<dbReference type="RefSeq" id="XP_005176108.1">
    <property type="nucleotide sequence ID" value="XM_005176051.3"/>
</dbReference>
<dbReference type="GO" id="GO:0008270">
    <property type="term" value="F:zinc ion binding"/>
    <property type="evidence" value="ECO:0007669"/>
    <property type="project" value="InterPro"/>
</dbReference>
<reference evidence="4" key="1">
    <citation type="submission" date="2020-05" db="UniProtKB">
        <authorList>
            <consortium name="EnsemblMetazoa"/>
        </authorList>
    </citation>
    <scope>IDENTIFICATION</scope>
    <source>
        <strain evidence="4">Aabys</strain>
    </source>
</reference>
<feature type="compositionally biased region" description="Polar residues" evidence="2">
    <location>
        <begin position="1154"/>
        <end position="1209"/>
    </location>
</feature>
<feature type="region of interest" description="Disordered" evidence="2">
    <location>
        <begin position="406"/>
        <end position="435"/>
    </location>
</feature>
<sequence>MDVIKDVPSDSDAAIRNKTNGTVGDAVCENTPSKNMPNDGSMIVESLNGSTLEENMSFGNDVENNTHDDSFGNDNCQTEHSETVRTTEFVVVPTTSIAPEKFFTNADADTDTGIKDELTEPITDAIPTGEACENDPMDLLVLNNRSNSLKSNEEEEGDNEDAFDDYSSIGSTSTHGTLNSTNISEWCKEFPWLLYEESDESFGYCLYCDVRLSVRSACYIKQHNMSLYHKERSDNYLSFKEEEERNRFGTPLFEIKQEIGTDSYVAALKLKRKTQAEALNNFNWRRWLEEYPWLERDSATGTIGICKYCNVRINVEFSYLRTRHQETSKHKEFEKEYNSSGQRDGSLNKSDDFQNNTKSNEDNDFRCKSAQDEFAVLRCKICDITVAKNNFKRHLRTNLHLKRESEYVKSNKARKSKKTNSTDNESQEVSSKTSHEWHLYTKQHPWLIADPSDKTQAYCKYCEKRLIYGNSAAKRATHENSVFHKNQEKNIKGQLNESRGGEKSNIVENSEEDQNNGDESDEEGNTEAEDGNDPQEENDEASEESEDEENDDNDKNHEDDEEDEENEEAETDEAHDQEEDNKADESRKRIFRNDSEWYKQYPWCKKYKPDPLKYCFCSFCKIVISKRCNRMKHSQTGRHVAAEAEYLRKHRQKKNLYLLKKPNETFEWAVDIKSQPSLYYCKYCRVRISRRYSKKQHSISKIHQINENLFKTSRRKPVKQENNIVTQQTSLKRQETPPLSKVEKVPSLITLIKQWQKKFLWLSYKRSESRSNYAFCKICEQSVYVRTIKSVIKHQRSGKHIRTTNQLRRQKLQQQREEQDEANHKIIADVGKREIKTTKAKDTSPISNAGDKTPEVKKSQSEIAVSNIIDEMQKRYSWLKRSSKPNCGHCPYCNENVYLKPMFLKNHSNSRNHRQSVVKYRINVAKGEKRRHSESNATSEDVDDGDDVILIEDNAEEILISEQDDNWTVKSENMDEHEALDFLLQRSGKSAENTPPHGRPSKRAKKCSPFHRLNENSASLVASILSTPLTLASCLGPLIQQQIQQATSSQIQQSPTIAQPSTSAVGLPQQENSLDLFFKSVSETMKNFPTDLAAEGKVKIMQIICDLELKALKRQQQCTADIIAAPNDSSSNLANNSPAALNISVSDQSEHSEAITNKTTYNNSPAPSQPIDQTGTETILTPITGESSVNGPHSNPKSSLTNTNVASKTLTKESNKDSHTNANQQPPIIGLMDKNGLHTLQFKNSAIVKQITKSGLNPTNNTMLSTSAIRCIPLKNLSHSAGPEANAKFTRIQMPIAPSTTTSVHSPQSSPNISVSERSKAGMVNVRSIQIAKRPNLVQQTTATSTVTTNSLSSKSPNCNYTVTTQNIQRFSQNPNVSMNNQIAVNNYNVSRQKTPPTSRSYHS</sequence>
<feature type="compositionally biased region" description="Acidic residues" evidence="2">
    <location>
        <begin position="509"/>
        <end position="552"/>
    </location>
</feature>
<evidence type="ECO:0000256" key="1">
    <source>
        <dbReference type="PROSITE-ProRule" id="PRU00371"/>
    </source>
</evidence>
<keyword evidence="1" id="KW-0539">Nucleus</keyword>
<dbReference type="OrthoDB" id="10262320at2759"/>
<dbReference type="STRING" id="7370.A0A1I8NHH8"/>
<keyword evidence="5" id="KW-1185">Reference proteome</keyword>
<dbReference type="Proteomes" id="UP001652621">
    <property type="component" value="Unplaced"/>
</dbReference>
<dbReference type="SMART" id="SM00355">
    <property type="entry name" value="ZnF_C2H2"/>
    <property type="match status" value="5"/>
</dbReference>
<feature type="compositionally biased region" description="Basic and acidic residues" evidence="2">
    <location>
        <begin position="1210"/>
        <end position="1219"/>
    </location>
</feature>
<gene>
    <name evidence="4" type="primary">101893294</name>
    <name evidence="6" type="synonym">LOC101893294</name>
</gene>
<feature type="compositionally biased region" description="Basic and acidic residues" evidence="2">
    <location>
        <begin position="479"/>
        <end position="491"/>
    </location>
</feature>
<dbReference type="SMART" id="SM00451">
    <property type="entry name" value="ZnF_U1"/>
    <property type="match status" value="5"/>
</dbReference>
<name>A0A1I8NHH8_MUSDO</name>
<protein>
    <submittedName>
        <fullName evidence="6">Protein suppressor of variegation 3-7 isoform X1</fullName>
    </submittedName>
</protein>
<feature type="compositionally biased region" description="Polar residues" evidence="2">
    <location>
        <begin position="419"/>
        <end position="432"/>
    </location>
</feature>
<feature type="region of interest" description="Disordered" evidence="2">
    <location>
        <begin position="839"/>
        <end position="859"/>
    </location>
</feature>
<dbReference type="VEuPathDB" id="VectorBase:MDOMA2_001118"/>
<dbReference type="PROSITE" id="PS51031">
    <property type="entry name" value="BESS"/>
    <property type="match status" value="1"/>
</dbReference>
<dbReference type="EnsemblMetazoa" id="MDOA015209-RA">
    <property type="protein sequence ID" value="MDOA015209-PA"/>
    <property type="gene ID" value="MDOA015209"/>
</dbReference>
<evidence type="ECO:0000313" key="5">
    <source>
        <dbReference type="Proteomes" id="UP001652621"/>
    </source>
</evidence>
<dbReference type="eggNOG" id="ENOG502T8X0">
    <property type="taxonomic scope" value="Eukaryota"/>
</dbReference>
<feature type="compositionally biased region" description="Acidic residues" evidence="2">
    <location>
        <begin position="559"/>
        <end position="582"/>
    </location>
</feature>
<evidence type="ECO:0000259" key="3">
    <source>
        <dbReference type="PROSITE" id="PS51031"/>
    </source>
</evidence>
<dbReference type="Pfam" id="PF02944">
    <property type="entry name" value="BESS"/>
    <property type="match status" value="1"/>
</dbReference>
<evidence type="ECO:0000256" key="2">
    <source>
        <dbReference type="SAM" id="MobiDB-lite"/>
    </source>
</evidence>
<feature type="region of interest" description="Disordered" evidence="2">
    <location>
        <begin position="479"/>
        <end position="587"/>
    </location>
</feature>
<dbReference type="GO" id="GO:0003677">
    <property type="term" value="F:DNA binding"/>
    <property type="evidence" value="ECO:0007669"/>
    <property type="project" value="InterPro"/>
</dbReference>
<feature type="region of interest" description="Disordered" evidence="2">
    <location>
        <begin position="1"/>
        <end position="40"/>
    </location>
</feature>
<proteinExistence type="predicted"/>
<dbReference type="InterPro" id="IPR003604">
    <property type="entry name" value="Matrin/U1-like-C_Znf_C2H2"/>
</dbReference>
<feature type="compositionally biased region" description="Basic and acidic residues" evidence="2">
    <location>
        <begin position="328"/>
        <end position="337"/>
    </location>
</feature>
<dbReference type="InterPro" id="IPR004210">
    <property type="entry name" value="BESS_motif"/>
</dbReference>
<accession>A0A1I8NHH8</accession>